<keyword evidence="1" id="KW-0812">Transmembrane</keyword>
<accession>A0AAN9C019</accession>
<sequence length="171" mass="18411">MATETHSKQVPAGVGQQPPGYYAAHGSGMNPTWSPYSAASGSADFNPGTGTYPQHLPVTQTVPSPNTSVMVTQPHLGGGVNRCVEEPISTTCALVMSTLSAILCGFWCGAVAIVLAWKARMQVLDKKYEHAAHSLKIVWLFLFLAVLFGIAIWAMAGIYLYYIAAYVYYYG</sequence>
<reference evidence="2 3" key="1">
    <citation type="submission" date="2024-02" db="EMBL/GenBank/DDBJ databases">
        <title>Chromosome-scale genome assembly of the rough periwinkle Littorina saxatilis.</title>
        <authorList>
            <person name="De Jode A."/>
            <person name="Faria R."/>
            <person name="Formenti G."/>
            <person name="Sims Y."/>
            <person name="Smith T.P."/>
            <person name="Tracey A."/>
            <person name="Wood J.M.D."/>
            <person name="Zagrodzka Z.B."/>
            <person name="Johannesson K."/>
            <person name="Butlin R.K."/>
            <person name="Leder E.H."/>
        </authorList>
    </citation>
    <scope>NUCLEOTIDE SEQUENCE [LARGE SCALE GENOMIC DNA]</scope>
    <source>
        <strain evidence="2">Snail1</strain>
        <tissue evidence="2">Muscle</tissue>
    </source>
</reference>
<evidence type="ECO:0000256" key="1">
    <source>
        <dbReference type="SAM" id="Phobius"/>
    </source>
</evidence>
<proteinExistence type="predicted"/>
<feature type="transmembrane region" description="Helical" evidence="1">
    <location>
        <begin position="137"/>
        <end position="162"/>
    </location>
</feature>
<dbReference type="AlphaFoldDB" id="A0AAN9C019"/>
<dbReference type="Proteomes" id="UP001374579">
    <property type="component" value="Unassembled WGS sequence"/>
</dbReference>
<protein>
    <recommendedName>
        <fullName evidence="4">Transmembrane protein</fullName>
    </recommendedName>
</protein>
<dbReference type="EMBL" id="JBAMIC010000001">
    <property type="protein sequence ID" value="KAK7114839.1"/>
    <property type="molecule type" value="Genomic_DNA"/>
</dbReference>
<evidence type="ECO:0000313" key="2">
    <source>
        <dbReference type="EMBL" id="KAK7114839.1"/>
    </source>
</evidence>
<evidence type="ECO:0008006" key="4">
    <source>
        <dbReference type="Google" id="ProtNLM"/>
    </source>
</evidence>
<feature type="transmembrane region" description="Helical" evidence="1">
    <location>
        <begin position="93"/>
        <end position="117"/>
    </location>
</feature>
<keyword evidence="1" id="KW-1133">Transmembrane helix</keyword>
<keyword evidence="1" id="KW-0472">Membrane</keyword>
<comment type="caution">
    <text evidence="2">The sequence shown here is derived from an EMBL/GenBank/DDBJ whole genome shotgun (WGS) entry which is preliminary data.</text>
</comment>
<evidence type="ECO:0000313" key="3">
    <source>
        <dbReference type="Proteomes" id="UP001374579"/>
    </source>
</evidence>
<name>A0AAN9C019_9CAEN</name>
<organism evidence="2 3">
    <name type="scientific">Littorina saxatilis</name>
    <dbReference type="NCBI Taxonomy" id="31220"/>
    <lineage>
        <taxon>Eukaryota</taxon>
        <taxon>Metazoa</taxon>
        <taxon>Spiralia</taxon>
        <taxon>Lophotrochozoa</taxon>
        <taxon>Mollusca</taxon>
        <taxon>Gastropoda</taxon>
        <taxon>Caenogastropoda</taxon>
        <taxon>Littorinimorpha</taxon>
        <taxon>Littorinoidea</taxon>
        <taxon>Littorinidae</taxon>
        <taxon>Littorina</taxon>
    </lineage>
</organism>
<keyword evidence="3" id="KW-1185">Reference proteome</keyword>
<gene>
    <name evidence="2" type="ORF">V1264_000830</name>
</gene>